<evidence type="ECO:0000256" key="1">
    <source>
        <dbReference type="ARBA" id="ARBA00004613"/>
    </source>
</evidence>
<reference evidence="5" key="1">
    <citation type="submission" date="2022-11" db="EMBL/GenBank/DDBJ databases">
        <title>Centuries of genome instability and evolution in soft-shell clam transmissible cancer (bioRxiv).</title>
        <authorList>
            <person name="Hart S.F.M."/>
            <person name="Yonemitsu M.A."/>
            <person name="Giersch R.M."/>
            <person name="Beal B.F."/>
            <person name="Arriagada G."/>
            <person name="Davis B.W."/>
            <person name="Ostrander E.A."/>
            <person name="Goff S.P."/>
            <person name="Metzger M.J."/>
        </authorList>
    </citation>
    <scope>NUCLEOTIDE SEQUENCE</scope>
    <source>
        <strain evidence="5">MELC-2E11</strain>
        <tissue evidence="5">Siphon/mantle</tissue>
    </source>
</reference>
<evidence type="ECO:0000256" key="3">
    <source>
        <dbReference type="ARBA" id="ARBA00023180"/>
    </source>
</evidence>
<evidence type="ECO:0000256" key="4">
    <source>
        <dbReference type="SAM" id="SignalP"/>
    </source>
</evidence>
<dbReference type="SUPFAM" id="SSF48113">
    <property type="entry name" value="Heme-dependent peroxidases"/>
    <property type="match status" value="1"/>
</dbReference>
<protein>
    <recommendedName>
        <fullName evidence="7">Peroxidase</fullName>
    </recommendedName>
</protein>
<keyword evidence="4" id="KW-0732">Signal</keyword>
<keyword evidence="2" id="KW-0964">Secreted</keyword>
<organism evidence="5 6">
    <name type="scientific">Mya arenaria</name>
    <name type="common">Soft-shell clam</name>
    <dbReference type="NCBI Taxonomy" id="6604"/>
    <lineage>
        <taxon>Eukaryota</taxon>
        <taxon>Metazoa</taxon>
        <taxon>Spiralia</taxon>
        <taxon>Lophotrochozoa</taxon>
        <taxon>Mollusca</taxon>
        <taxon>Bivalvia</taxon>
        <taxon>Autobranchia</taxon>
        <taxon>Heteroconchia</taxon>
        <taxon>Euheterodonta</taxon>
        <taxon>Imparidentia</taxon>
        <taxon>Neoheterodontei</taxon>
        <taxon>Myida</taxon>
        <taxon>Myoidea</taxon>
        <taxon>Myidae</taxon>
        <taxon>Mya</taxon>
    </lineage>
</organism>
<dbReference type="EMBL" id="CP111018">
    <property type="protein sequence ID" value="WAR10475.1"/>
    <property type="molecule type" value="Genomic_DNA"/>
</dbReference>
<keyword evidence="3" id="KW-0325">Glycoprotein</keyword>
<dbReference type="PANTHER" id="PTHR11475">
    <property type="entry name" value="OXIDASE/PEROXIDASE"/>
    <property type="match status" value="1"/>
</dbReference>
<keyword evidence="6" id="KW-1185">Reference proteome</keyword>
<dbReference type="PROSITE" id="PS50292">
    <property type="entry name" value="PEROXIDASE_3"/>
    <property type="match status" value="1"/>
</dbReference>
<sequence length="595" mass="65736">MYVIRLHVTVAVWLVTMVPFARGNAFIDAYNKATNTIANDDTIVDKYFDNQADFYMQAMHENGPASSTIADAANFVNLLAIFFNVPTIGPLNNYDNFKTQLETVVASINGTCPLNTITDIEDCTQADKESLWRPINGICSNLKHPWWGTPKMAQLRLAPAFWENVGLVVFDPLSVHLTPVNSRGVQLVPNVPLIFNLQGTSTFTLAVTNPGLADPVCERINVQKAKEGNVDGIIISVTPNKDGCVVDFEGNHYIAIGQKCNQADICYQRLYVVIVLDPRAGGESTLTVGAGSEYGERTVILEGRTDPSLTQDIRNTRHTLSISASQAGSLTAQFPVYDRIILETEPERPQSLASLPFLFESLVVRFGLRTPGANSRLDNKHVIEFLNTDTDEKLTVTFRATRISNEINIDEIVIQFRRGLEVLVEERHSETVPHVDFMDGNGHTHTEFSAFWVSAISNRVYAGAGNEVGKEAMTELFLLPEGTDFFQPNDVIVRSMDGDVSNPKHAQWMFDLKQWATPRKTSLTGRPLPTARDVSLAVHTNIGASTTWSDNLTMAVMQMGQFIDHDLIATPAETGESGHINCHCVNGSYVKTEET</sequence>
<comment type="subcellular location">
    <subcellularLocation>
        <location evidence="1">Secreted</location>
    </subcellularLocation>
</comment>
<dbReference type="InterPro" id="IPR010255">
    <property type="entry name" value="Haem_peroxidase_sf"/>
</dbReference>
<evidence type="ECO:0008006" key="7">
    <source>
        <dbReference type="Google" id="ProtNLM"/>
    </source>
</evidence>
<accession>A0ABY7EKG4</accession>
<evidence type="ECO:0000313" key="5">
    <source>
        <dbReference type="EMBL" id="WAR10475.1"/>
    </source>
</evidence>
<feature type="signal peptide" evidence="4">
    <location>
        <begin position="1"/>
        <end position="23"/>
    </location>
</feature>
<evidence type="ECO:0000256" key="2">
    <source>
        <dbReference type="ARBA" id="ARBA00022525"/>
    </source>
</evidence>
<name>A0ABY7EKG4_MYAAR</name>
<evidence type="ECO:0000313" key="6">
    <source>
        <dbReference type="Proteomes" id="UP001164746"/>
    </source>
</evidence>
<dbReference type="InterPro" id="IPR019791">
    <property type="entry name" value="Haem_peroxidase_animal"/>
</dbReference>
<feature type="chain" id="PRO_5047076737" description="Peroxidase" evidence="4">
    <location>
        <begin position="24"/>
        <end position="595"/>
    </location>
</feature>
<dbReference type="Pfam" id="PF03098">
    <property type="entry name" value="An_peroxidase"/>
    <property type="match status" value="1"/>
</dbReference>
<dbReference type="Gene3D" id="1.10.640.10">
    <property type="entry name" value="Haem peroxidase domain superfamily, animal type"/>
    <property type="match status" value="1"/>
</dbReference>
<dbReference type="InterPro" id="IPR037120">
    <property type="entry name" value="Haem_peroxidase_sf_animal"/>
</dbReference>
<dbReference type="Proteomes" id="UP001164746">
    <property type="component" value="Chromosome 7"/>
</dbReference>
<dbReference type="PANTHER" id="PTHR11475:SF4">
    <property type="entry name" value="CHORION PEROXIDASE"/>
    <property type="match status" value="1"/>
</dbReference>
<gene>
    <name evidence="5" type="ORF">MAR_035551</name>
</gene>
<proteinExistence type="predicted"/>